<evidence type="ECO:0000313" key="2">
    <source>
        <dbReference type="Proteomes" id="UP001162483"/>
    </source>
</evidence>
<keyword evidence="2" id="KW-1185">Reference proteome</keyword>
<organism evidence="1 2">
    <name type="scientific">Staurois parvus</name>
    <dbReference type="NCBI Taxonomy" id="386267"/>
    <lineage>
        <taxon>Eukaryota</taxon>
        <taxon>Metazoa</taxon>
        <taxon>Chordata</taxon>
        <taxon>Craniata</taxon>
        <taxon>Vertebrata</taxon>
        <taxon>Euteleostomi</taxon>
        <taxon>Amphibia</taxon>
        <taxon>Batrachia</taxon>
        <taxon>Anura</taxon>
        <taxon>Neobatrachia</taxon>
        <taxon>Ranoidea</taxon>
        <taxon>Ranidae</taxon>
        <taxon>Staurois</taxon>
    </lineage>
</organism>
<reference evidence="1" key="1">
    <citation type="submission" date="2023-05" db="EMBL/GenBank/DDBJ databases">
        <authorList>
            <person name="Stuckert A."/>
        </authorList>
    </citation>
    <scope>NUCLEOTIDE SEQUENCE</scope>
</reference>
<evidence type="ECO:0000313" key="1">
    <source>
        <dbReference type="EMBL" id="CAI9612467.1"/>
    </source>
</evidence>
<comment type="caution">
    <text evidence="1">The sequence shown here is derived from an EMBL/GenBank/DDBJ whole genome shotgun (WGS) entry which is preliminary data.</text>
</comment>
<sequence>MAVFPSVATSGNPELHSGLPCGAAPVSVLLLPCPALPQCLSCSVPCNVLRWMPASVFWVCPLRHRDVRGTERQEI</sequence>
<dbReference type="EMBL" id="CATNWA010019311">
    <property type="protein sequence ID" value="CAI9612467.1"/>
    <property type="molecule type" value="Genomic_DNA"/>
</dbReference>
<dbReference type="Proteomes" id="UP001162483">
    <property type="component" value="Unassembled WGS sequence"/>
</dbReference>
<name>A0ABN9GUG7_9NEOB</name>
<accession>A0ABN9GUG7</accession>
<protein>
    <submittedName>
        <fullName evidence="1">Uncharacterized protein</fullName>
    </submittedName>
</protein>
<gene>
    <name evidence="1" type="ORF">SPARVUS_LOCUS14712582</name>
</gene>
<proteinExistence type="predicted"/>